<protein>
    <submittedName>
        <fullName evidence="4">Uncharacterized protein</fullName>
    </submittedName>
</protein>
<evidence type="ECO:0000256" key="2">
    <source>
        <dbReference type="SAM" id="MobiDB-lite"/>
    </source>
</evidence>
<feature type="transmembrane region" description="Helical" evidence="3">
    <location>
        <begin position="1370"/>
        <end position="1391"/>
    </location>
</feature>
<feature type="compositionally biased region" description="Polar residues" evidence="2">
    <location>
        <begin position="1"/>
        <end position="12"/>
    </location>
</feature>
<evidence type="ECO:0000313" key="5">
    <source>
        <dbReference type="Proteomes" id="UP001412239"/>
    </source>
</evidence>
<feature type="compositionally biased region" description="Basic and acidic residues" evidence="2">
    <location>
        <begin position="486"/>
        <end position="501"/>
    </location>
</feature>
<feature type="transmembrane region" description="Helical" evidence="3">
    <location>
        <begin position="1332"/>
        <end position="1358"/>
    </location>
</feature>
<evidence type="ECO:0000313" key="4">
    <source>
        <dbReference type="EMBL" id="CUS15023.1"/>
    </source>
</evidence>
<feature type="coiled-coil region" evidence="1">
    <location>
        <begin position="1286"/>
        <end position="1320"/>
    </location>
</feature>
<keyword evidence="3" id="KW-1133">Transmembrane helix</keyword>
<dbReference type="Proteomes" id="UP001412239">
    <property type="component" value="Unassembled WGS sequence"/>
</dbReference>
<organism evidence="4 5">
    <name type="scientific">Tuber aestivum</name>
    <name type="common">summer truffle</name>
    <dbReference type="NCBI Taxonomy" id="59557"/>
    <lineage>
        <taxon>Eukaryota</taxon>
        <taxon>Fungi</taxon>
        <taxon>Dikarya</taxon>
        <taxon>Ascomycota</taxon>
        <taxon>Pezizomycotina</taxon>
        <taxon>Pezizomycetes</taxon>
        <taxon>Pezizales</taxon>
        <taxon>Tuberaceae</taxon>
        <taxon>Tuber</taxon>
    </lineage>
</organism>
<keyword evidence="3" id="KW-0472">Membrane</keyword>
<keyword evidence="5" id="KW-1185">Reference proteome</keyword>
<dbReference type="EMBL" id="LN890953">
    <property type="protein sequence ID" value="CUS15023.1"/>
    <property type="molecule type" value="Genomic_DNA"/>
</dbReference>
<keyword evidence="1" id="KW-0175">Coiled coil</keyword>
<reference evidence="4" key="1">
    <citation type="submission" date="2015-10" db="EMBL/GenBank/DDBJ databases">
        <authorList>
            <person name="Regsiter A."/>
            <person name="william w."/>
        </authorList>
    </citation>
    <scope>NUCLEOTIDE SEQUENCE</scope>
    <source>
        <strain evidence="4">Montdore</strain>
    </source>
</reference>
<gene>
    <name evidence="4" type="ORF">GSTUAT00000917001</name>
</gene>
<keyword evidence="3" id="KW-0812">Transmembrane</keyword>
<feature type="region of interest" description="Disordered" evidence="2">
    <location>
        <begin position="1596"/>
        <end position="1617"/>
    </location>
</feature>
<proteinExistence type="predicted"/>
<name>A0A292Q8D3_9PEZI</name>
<evidence type="ECO:0000256" key="1">
    <source>
        <dbReference type="SAM" id="Coils"/>
    </source>
</evidence>
<feature type="region of interest" description="Disordered" evidence="2">
    <location>
        <begin position="1411"/>
        <end position="1430"/>
    </location>
</feature>
<feature type="region of interest" description="Disordered" evidence="2">
    <location>
        <begin position="1"/>
        <end position="28"/>
    </location>
</feature>
<feature type="transmembrane region" description="Helical" evidence="3">
    <location>
        <begin position="1464"/>
        <end position="1491"/>
    </location>
</feature>
<feature type="transmembrane region" description="Helical" evidence="3">
    <location>
        <begin position="1503"/>
        <end position="1523"/>
    </location>
</feature>
<feature type="region of interest" description="Disordered" evidence="2">
    <location>
        <begin position="486"/>
        <end position="543"/>
    </location>
</feature>
<sequence length="1617" mass="186001">MESQLDSPTTRTAPGARPQGEQRGSQKQFIGLSKLDAKEESFRYLDFAEGGTNAALNKWGQFLQLSRLVVGSNDPNSWNYISLEPRNIFRLEHIAQEQAPYDHGQQEEEEEEDLERGRRVLGWERDNPEWNPSIYYCNEYPAYLGRHDEFNALCIGNQGFGLRFSNDTKISDPEHYYRNDRWPEVHYTVEEKVKVVLHYYIRDGEIIQDMSLTSESGEVTELNLEFEFTTGIRIAPENMSRLESGEEDSLDRFVHRVLEGEAPGPHWMIRRGNYYATARLFKDGEPKPFSLLGGGEQGNTAGCPIGILSHDPIRHGETLVLKSKASVKFTSVFKLDHRRIPNTPPQYFDISPHLELFDGRWWSFKTESSSFIFRRNLETILSHAMPLPPIEGEHYQPYVLHDHDLINRLQTWSSSLNQTLYLLEIDKILQHPGTADDKTKSHYRKRIREVIFGYFVWLLRHAERNGFSETDILHWSGKRVLPTKEYETGEGKGEAKKEKGKGALKGFAKGSQEAEAEGPSMPAKPSTSNLEEPVSPLNARPSEPELSKYEDKFRNCCQFLVLLGMCFTNYPDEVPLFTRMVNAFLKLAWEPIEMSRHPWSQLWPDHLESSGESPPPYARFLNWTNREGYRYRGQGIYVYVITTQVLVWRAIKSTKTLLKLVSNDRSWGDWMARQSLDDKEIRDRTIEAFRPPGIDMSRDCFPDRFFSKIKGHVRESFLDQWSCYITIPSFVEDFFFDHRNEPLYAWAETLRYYDEFSDSIKAQTPNTWDYFMRYQLTIDRDRRQELREGLEARAYSVGLFSNDAVTLDSHCPYTTSWAIVTYLLSADHTELLYPQFRIPMVNPTRAYRARGSILQEGPMSAGIGPGRSLVAGVRRDRRKSGKKGKSFDITAEDRSQVNDPPCKRLSIVPKMLSYGEWYWFREPLFMGHKFESFEMNGGFIESFLRPEIKWSYFWETSQGKTNFMENMADLTDYDWGSQRNTLIQPFRSKKPISFSGRKALLKLQKQRDHREDKKRILVMKDCMIQHLIALMVSVDFQEAGHIGEFISRIRLMDPHEMRFSEQTIMPDNLWITEFNINFITAPPPLADVESPHPSNYFAKKRAKFQSINDPVSNLMMAEAGMGFRIIGDLHDRYWTCYVFYDFGSKELTSKAGNKVLLSDYGSSSSQRKCLEGFLVLQALDLVLMETKAVLQTITKSMGGNKESSQTLFNPLLTEDDLSGENYFKAMNKNSVFYPWLLEVYGVLRDKCNESSNAADQWISAEKTRKYKPRWSEKDQQSFGGDVANNRMEVKASCTKLEKMAKNLQERIDRIKTLKESLSSELALREARTSTQLAYTVNIFAVVTTIYLPLTFSATIVAIQDFQKPSPTKALIRITLGVAFGTLILLMNISLLRRSLAALKTWAKCLVRRGMERAPDSEGGPTEPSHRKKRPAWSYWNERAHNLREAEKRTAQTINATPGSESAWWYIYFMAIFIAIVFPVQELTFTILTLRLGRVENSGPLKKLVRVPWAPIWILELSLVYVAMLAGHTIHSLAGLVRRAAVWLWTGKYIAGSKKATPKSKSGTAQKDGWLVRWLGRPARTMQLLIVAEALRSRDKENKAFDEENQGAAAGTPTSTLP</sequence>
<accession>A0A292Q8D3</accession>
<evidence type="ECO:0000256" key="3">
    <source>
        <dbReference type="SAM" id="Phobius"/>
    </source>
</evidence>